<dbReference type="PANTHER" id="PTHR43817">
    <property type="entry name" value="GLYCOSYL HYDROLASE"/>
    <property type="match status" value="1"/>
</dbReference>
<dbReference type="InterPro" id="IPR008979">
    <property type="entry name" value="Galactose-bd-like_sf"/>
</dbReference>
<proteinExistence type="inferred from homology"/>
<dbReference type="GO" id="GO:0016787">
    <property type="term" value="F:hydrolase activity"/>
    <property type="evidence" value="ECO:0007669"/>
    <property type="project" value="UniProtKB-KW"/>
</dbReference>
<keyword evidence="6" id="KW-1185">Reference proteome</keyword>
<comment type="similarity">
    <text evidence="1">Belongs to the glycosyl hydrolase 2 family.</text>
</comment>
<keyword evidence="2" id="KW-0732">Signal</keyword>
<dbReference type="EMBL" id="JBHULY010000039">
    <property type="protein sequence ID" value="MFD2727664.1"/>
    <property type="molecule type" value="Genomic_DNA"/>
</dbReference>
<dbReference type="SUPFAM" id="SSF49785">
    <property type="entry name" value="Galactose-binding domain-like"/>
    <property type="match status" value="1"/>
</dbReference>
<evidence type="ECO:0000256" key="1">
    <source>
        <dbReference type="ARBA" id="ARBA00007401"/>
    </source>
</evidence>
<gene>
    <name evidence="5" type="ORF">ACFSR8_15680</name>
</gene>
<dbReference type="PROSITE" id="PS51257">
    <property type="entry name" value="PROKAR_LIPOPROTEIN"/>
    <property type="match status" value="1"/>
</dbReference>
<dbReference type="Gene3D" id="2.60.120.260">
    <property type="entry name" value="Galactose-binding domain-like"/>
    <property type="match status" value="1"/>
</dbReference>
<name>A0ABW5TFK9_9FLAO</name>
<accession>A0ABW5TFK9</accession>
<evidence type="ECO:0000313" key="6">
    <source>
        <dbReference type="Proteomes" id="UP001597476"/>
    </source>
</evidence>
<dbReference type="Proteomes" id="UP001597476">
    <property type="component" value="Unassembled WGS sequence"/>
</dbReference>
<dbReference type="Pfam" id="PF02837">
    <property type="entry name" value="Glyco_hydro_2_N"/>
    <property type="match status" value="1"/>
</dbReference>
<dbReference type="InterPro" id="IPR006104">
    <property type="entry name" value="Glyco_hydro_2_N"/>
</dbReference>
<organism evidence="5 6">
    <name type="scientific">Hyunsoonleella rubra</name>
    <dbReference type="NCBI Taxonomy" id="1737062"/>
    <lineage>
        <taxon>Bacteria</taxon>
        <taxon>Pseudomonadati</taxon>
        <taxon>Bacteroidota</taxon>
        <taxon>Flavobacteriia</taxon>
        <taxon>Flavobacteriales</taxon>
        <taxon>Flavobacteriaceae</taxon>
    </lineage>
</organism>
<evidence type="ECO:0000313" key="5">
    <source>
        <dbReference type="EMBL" id="MFD2727664.1"/>
    </source>
</evidence>
<feature type="domain" description="Glycosyl hydrolases family 2 sugar binding" evidence="4">
    <location>
        <begin position="986"/>
        <end position="1099"/>
    </location>
</feature>
<dbReference type="NCBIfam" id="NF045579">
    <property type="entry name" value="rhamnoside_JR"/>
    <property type="match status" value="1"/>
</dbReference>
<dbReference type="RefSeq" id="WP_380293746.1">
    <property type="nucleotide sequence ID" value="NZ_JBHULY010000039.1"/>
</dbReference>
<reference evidence="6" key="1">
    <citation type="journal article" date="2019" name="Int. J. Syst. Evol. Microbiol.">
        <title>The Global Catalogue of Microorganisms (GCM) 10K type strain sequencing project: providing services to taxonomists for standard genome sequencing and annotation.</title>
        <authorList>
            <consortium name="The Broad Institute Genomics Platform"/>
            <consortium name="The Broad Institute Genome Sequencing Center for Infectious Disease"/>
            <person name="Wu L."/>
            <person name="Ma J."/>
        </authorList>
    </citation>
    <scope>NUCLEOTIDE SEQUENCE [LARGE SCALE GENOMIC DNA]</scope>
    <source>
        <strain evidence="6">KCTC 42398</strain>
    </source>
</reference>
<comment type="caution">
    <text evidence="5">The sequence shown here is derived from an EMBL/GenBank/DDBJ whole genome shotgun (WGS) entry which is preliminary data.</text>
</comment>
<evidence type="ECO:0000259" key="4">
    <source>
        <dbReference type="Pfam" id="PF02837"/>
    </source>
</evidence>
<dbReference type="PANTHER" id="PTHR43817:SF1">
    <property type="entry name" value="HYDROLASE, FAMILY 43, PUTATIVE (AFU_ORTHOLOGUE AFUA_3G01660)-RELATED"/>
    <property type="match status" value="1"/>
</dbReference>
<dbReference type="Pfam" id="PF17132">
    <property type="entry name" value="Glyco_hydro_106"/>
    <property type="match status" value="1"/>
</dbReference>
<protein>
    <submittedName>
        <fullName evidence="5">Glycosyl hydrolase</fullName>
    </submittedName>
</protein>
<evidence type="ECO:0000256" key="2">
    <source>
        <dbReference type="ARBA" id="ARBA00022729"/>
    </source>
</evidence>
<sequence>MKKIVVLLSLVISILTSCQNQKVKSVLEKDVNLEEGFKNPPNQAKARTWWHWISGNVSKSGITKDLEAMKAVGIQEAQLFNVHLGFPQGPVKYLSEEWLNLFKFSAEEAKRLGLELAFHNSAGWSSSGGPWVTEEHAMQTVVFSELTVEGGKTITKKIPRPETKFDYYKDIAVLAFPKPKATKKIDGLDYKMLSERVRNHLLPDRKGISNEAVILKENIINLTSKLSEDGVLNWEAPQGDWVVLRLGHTPIGTQNRPAPPEAKGLEVDKMSKTAVDAYWKGGVQPIIDKLGDLIGTTVNNCLIDSYEVETQNWTTGFDAQFENLRGYDLTAYLPTLAGYYVESGEVSERFLWDFRRTIGDLIAQNYYAHFAELCHKNGLKFSVEPYWGPFDNMQIGAQGDIVMCEFWSGGYPFFDSPKFVSSIAHLNGSAIVGAESFTGIGGWDKHPANLKSIGDRAWAEGITRFIFHTYVHQPWDVAPGLALSYHGFDFNRLNTWWKQSKGYMDYLARSQYLLQQGKNVADVLVFTGESSPNTGFIKPEIKAMGFDYDLIGANKLKDLTVKNGTIFSSVGNAYQLLVLPESDFIKPETLEKIKALVDGGATVIGKKPLQSPSLTNYPNCDEKVTAYVDALWGSRLVKEISIEEALSNQIPDFKIESSDNSDLSFIHRKTANADIYFIANARKEAREITARFRVSGKQPEIWNSEKGTIKDAVVFKDNEDGTTTVPLQLGLEESVFIVFKKTANPNHLEEISTELKPYQTEPLSNLEIVKAEYGTFLQEGLIDITDKVNKAIKGGKLDFKMSRAFCDCDPAMGYKKEFRMEYQIGDTKKQIYAEEREHIYIGDGDKSLKVLKAVFGKFKGETTGIPQYYKTFDVTDKIKKVVNSGTYDILVSNELIDNQIPEGDKTVLKISYKTDGEDRTMFIPKGQLLKLSKDISKPVLEFKNDAISWTTPYAGKINYTLASGESKTTEVKSVSKPMELSGAWEVSFPINSEASKKETFPNLISWTDVQDEAIQHFSGTASYKKEFVLSKEMIQPNKSVTLDLGSVSVIVEVIVNGNNVVSLWKAPFRVNIDEFVKEGKNTLEVKVTNLWPNRLIGDEKLKLDYPRQGKRAKPLPDWLLNHTERPSKRTTFASWNHYNKNDDLLKSGLLGPVNLIFFETVKLESNDE</sequence>
<evidence type="ECO:0000256" key="3">
    <source>
        <dbReference type="ARBA" id="ARBA00022801"/>
    </source>
</evidence>
<keyword evidence="3 5" id="KW-0378">Hydrolase</keyword>